<comment type="caution">
    <text evidence="2">The sequence shown here is derived from an EMBL/GenBank/DDBJ whole genome shotgun (WGS) entry which is preliminary data.</text>
</comment>
<sequence>MILYAVEYAPEAIDQLEALYAYLAYEAGLNVARSYIDGVQNCCEGLNLYPERGMRRDDIRPELRITNHQSKTIVAFTIDHAARRVAILGIYHGGQDYESDLRARG</sequence>
<evidence type="ECO:0008006" key="4">
    <source>
        <dbReference type="Google" id="ProtNLM"/>
    </source>
</evidence>
<evidence type="ECO:0000256" key="1">
    <source>
        <dbReference type="ARBA" id="ARBA00022649"/>
    </source>
</evidence>
<keyword evidence="1" id="KW-1277">Toxin-antitoxin system</keyword>
<evidence type="ECO:0000313" key="2">
    <source>
        <dbReference type="EMBL" id="GLQ87141.1"/>
    </source>
</evidence>
<organism evidence="2 3">
    <name type="scientific">Dyella flagellata</name>
    <dbReference type="NCBI Taxonomy" id="1867833"/>
    <lineage>
        <taxon>Bacteria</taxon>
        <taxon>Pseudomonadati</taxon>
        <taxon>Pseudomonadota</taxon>
        <taxon>Gammaproteobacteria</taxon>
        <taxon>Lysobacterales</taxon>
        <taxon>Rhodanobacteraceae</taxon>
        <taxon>Dyella</taxon>
    </lineage>
</organism>
<accession>A0ABQ5X8X8</accession>
<proteinExistence type="predicted"/>
<evidence type="ECO:0000313" key="3">
    <source>
        <dbReference type="Proteomes" id="UP001156627"/>
    </source>
</evidence>
<reference evidence="3" key="1">
    <citation type="journal article" date="2019" name="Int. J. Syst. Evol. Microbiol.">
        <title>The Global Catalogue of Microorganisms (GCM) 10K type strain sequencing project: providing services to taxonomists for standard genome sequencing and annotation.</title>
        <authorList>
            <consortium name="The Broad Institute Genomics Platform"/>
            <consortium name="The Broad Institute Genome Sequencing Center for Infectious Disease"/>
            <person name="Wu L."/>
            <person name="Ma J."/>
        </authorList>
    </citation>
    <scope>NUCLEOTIDE SEQUENCE [LARGE SCALE GENOMIC DNA]</scope>
    <source>
        <strain evidence="3">NBRC 111981</strain>
    </source>
</reference>
<dbReference type="RefSeq" id="WP_284330577.1">
    <property type="nucleotide sequence ID" value="NZ_BSOA01000003.1"/>
</dbReference>
<dbReference type="Pfam" id="PF05016">
    <property type="entry name" value="ParE_toxin"/>
    <property type="match status" value="1"/>
</dbReference>
<dbReference type="EMBL" id="BSOA01000003">
    <property type="protein sequence ID" value="GLQ87141.1"/>
    <property type="molecule type" value="Genomic_DNA"/>
</dbReference>
<gene>
    <name evidence="2" type="ORF">GCM10007898_07070</name>
</gene>
<dbReference type="Proteomes" id="UP001156627">
    <property type="component" value="Unassembled WGS sequence"/>
</dbReference>
<dbReference type="InterPro" id="IPR007712">
    <property type="entry name" value="RelE/ParE_toxin"/>
</dbReference>
<name>A0ABQ5X8X8_9GAMM</name>
<protein>
    <recommendedName>
        <fullName evidence="4">Type II toxin-antitoxin system RelE/ParE family toxin</fullName>
    </recommendedName>
</protein>
<dbReference type="Gene3D" id="3.30.2310.20">
    <property type="entry name" value="RelE-like"/>
    <property type="match status" value="1"/>
</dbReference>
<keyword evidence="3" id="KW-1185">Reference proteome</keyword>
<dbReference type="InterPro" id="IPR035093">
    <property type="entry name" value="RelE/ParE_toxin_dom_sf"/>
</dbReference>